<evidence type="ECO:0000313" key="1">
    <source>
        <dbReference type="EMBL" id="KAK7358065.1"/>
    </source>
</evidence>
<dbReference type="Proteomes" id="UP001374584">
    <property type="component" value="Unassembled WGS sequence"/>
</dbReference>
<organism evidence="1 2">
    <name type="scientific">Phaseolus coccineus</name>
    <name type="common">Scarlet runner bean</name>
    <name type="synonym">Phaseolus multiflorus</name>
    <dbReference type="NCBI Taxonomy" id="3886"/>
    <lineage>
        <taxon>Eukaryota</taxon>
        <taxon>Viridiplantae</taxon>
        <taxon>Streptophyta</taxon>
        <taxon>Embryophyta</taxon>
        <taxon>Tracheophyta</taxon>
        <taxon>Spermatophyta</taxon>
        <taxon>Magnoliopsida</taxon>
        <taxon>eudicotyledons</taxon>
        <taxon>Gunneridae</taxon>
        <taxon>Pentapetalae</taxon>
        <taxon>rosids</taxon>
        <taxon>fabids</taxon>
        <taxon>Fabales</taxon>
        <taxon>Fabaceae</taxon>
        <taxon>Papilionoideae</taxon>
        <taxon>50 kb inversion clade</taxon>
        <taxon>NPAAA clade</taxon>
        <taxon>indigoferoid/millettioid clade</taxon>
        <taxon>Phaseoleae</taxon>
        <taxon>Phaseolus</taxon>
    </lineage>
</organism>
<evidence type="ECO:0000313" key="2">
    <source>
        <dbReference type="Proteomes" id="UP001374584"/>
    </source>
</evidence>
<proteinExistence type="predicted"/>
<comment type="caution">
    <text evidence="1">The sequence shown here is derived from an EMBL/GenBank/DDBJ whole genome shotgun (WGS) entry which is preliminary data.</text>
</comment>
<name>A0AAN9MNH4_PHACN</name>
<dbReference type="EMBL" id="JAYMYR010000006">
    <property type="protein sequence ID" value="KAK7358065.1"/>
    <property type="molecule type" value="Genomic_DNA"/>
</dbReference>
<accession>A0AAN9MNH4</accession>
<gene>
    <name evidence="1" type="ORF">VNO80_17365</name>
</gene>
<protein>
    <submittedName>
        <fullName evidence="1">Uncharacterized protein</fullName>
    </submittedName>
</protein>
<keyword evidence="2" id="KW-1185">Reference proteome</keyword>
<reference evidence="1 2" key="1">
    <citation type="submission" date="2024-01" db="EMBL/GenBank/DDBJ databases">
        <title>The genomes of 5 underutilized Papilionoideae crops provide insights into root nodulation and disease resistanc.</title>
        <authorList>
            <person name="Jiang F."/>
        </authorList>
    </citation>
    <scope>NUCLEOTIDE SEQUENCE [LARGE SCALE GENOMIC DNA]</scope>
    <source>
        <strain evidence="1">JINMINGXINNONG_FW02</strain>
        <tissue evidence="1">Leaves</tissue>
    </source>
</reference>
<dbReference type="AlphaFoldDB" id="A0AAN9MNH4"/>
<sequence length="67" mass="7841">MLFTEILNNAVGYDAIETLLAMLMYYKHMIGQYQGNKIYLVMTETYQNLFLFSIYPGMKLNGKMQSE</sequence>